<feature type="transmembrane region" description="Helical" evidence="1">
    <location>
        <begin position="6"/>
        <end position="24"/>
    </location>
</feature>
<protein>
    <submittedName>
        <fullName evidence="2">Uncharacterized protein</fullName>
    </submittedName>
</protein>
<name>A0A1G9Z319_9FIRM</name>
<keyword evidence="1" id="KW-0812">Transmembrane</keyword>
<evidence type="ECO:0000313" key="3">
    <source>
        <dbReference type="Proteomes" id="UP000214880"/>
    </source>
</evidence>
<evidence type="ECO:0000256" key="1">
    <source>
        <dbReference type="SAM" id="Phobius"/>
    </source>
</evidence>
<reference evidence="2 3" key="1">
    <citation type="submission" date="2016-10" db="EMBL/GenBank/DDBJ databases">
        <authorList>
            <person name="de Groot N.N."/>
        </authorList>
    </citation>
    <scope>NUCLEOTIDE SEQUENCE [LARGE SCALE GENOMIC DNA]</scope>
    <source>
        <strain evidence="2 3">DSM 1736</strain>
    </source>
</reference>
<sequence>MEEKHVLTNFLVIVGMKMSVMVAAQLKAGIIFGDTINHEYIYMPGGEVGVDNPICVMETAHSRQDIELKRAVELILRLSLKPARHPRFGRKSC</sequence>
<dbReference type="EMBL" id="FNHB01000013">
    <property type="protein sequence ID" value="SDN15838.1"/>
    <property type="molecule type" value="Genomic_DNA"/>
</dbReference>
<gene>
    <name evidence="2" type="ORF">SAMN04488502_11324</name>
</gene>
<proteinExistence type="predicted"/>
<dbReference type="AlphaFoldDB" id="A0A1G9Z319"/>
<organism evidence="2 3">
    <name type="scientific">Dendrosporobacter quercicolus</name>
    <dbReference type="NCBI Taxonomy" id="146817"/>
    <lineage>
        <taxon>Bacteria</taxon>
        <taxon>Bacillati</taxon>
        <taxon>Bacillota</taxon>
        <taxon>Negativicutes</taxon>
        <taxon>Selenomonadales</taxon>
        <taxon>Sporomusaceae</taxon>
        <taxon>Dendrosporobacter</taxon>
    </lineage>
</organism>
<dbReference type="Proteomes" id="UP000214880">
    <property type="component" value="Unassembled WGS sequence"/>
</dbReference>
<keyword evidence="1" id="KW-0472">Membrane</keyword>
<keyword evidence="3" id="KW-1185">Reference proteome</keyword>
<dbReference type="STRING" id="146817.SAMN04488502_11324"/>
<accession>A0A1G9Z319</accession>
<evidence type="ECO:0000313" key="2">
    <source>
        <dbReference type="EMBL" id="SDN15838.1"/>
    </source>
</evidence>
<keyword evidence="1" id="KW-1133">Transmembrane helix</keyword>